<keyword evidence="2" id="KW-1185">Reference proteome</keyword>
<proteinExistence type="predicted"/>
<protein>
    <recommendedName>
        <fullName evidence="3">PD-(D/E)XK nuclease superfamily protein</fullName>
    </recommendedName>
</protein>
<dbReference type="RefSeq" id="WP_345097591.1">
    <property type="nucleotide sequence ID" value="NZ_BAABGS010000002.1"/>
</dbReference>
<comment type="caution">
    <text evidence="1">The sequence shown here is derived from an EMBL/GenBank/DDBJ whole genome shotgun (WGS) entry which is preliminary data.</text>
</comment>
<gene>
    <name evidence="1" type="ORF">ACFSMZ_00045</name>
</gene>
<dbReference type="Proteomes" id="UP001597373">
    <property type="component" value="Unassembled WGS sequence"/>
</dbReference>
<accession>A0ABW5DAR2</accession>
<evidence type="ECO:0008006" key="3">
    <source>
        <dbReference type="Google" id="ProtNLM"/>
    </source>
</evidence>
<name>A0ABW5DAR2_9HYPH</name>
<dbReference type="EMBL" id="JBHUIR010000001">
    <property type="protein sequence ID" value="MFD2258158.1"/>
    <property type="molecule type" value="Genomic_DNA"/>
</dbReference>
<organism evidence="1 2">
    <name type="scientific">Chelativorans composti</name>
    <dbReference type="NCBI Taxonomy" id="768533"/>
    <lineage>
        <taxon>Bacteria</taxon>
        <taxon>Pseudomonadati</taxon>
        <taxon>Pseudomonadota</taxon>
        <taxon>Alphaproteobacteria</taxon>
        <taxon>Hyphomicrobiales</taxon>
        <taxon>Phyllobacteriaceae</taxon>
        <taxon>Chelativorans</taxon>
    </lineage>
</organism>
<evidence type="ECO:0000313" key="2">
    <source>
        <dbReference type="Proteomes" id="UP001597373"/>
    </source>
</evidence>
<reference evidence="2" key="1">
    <citation type="journal article" date="2019" name="Int. J. Syst. Evol. Microbiol.">
        <title>The Global Catalogue of Microorganisms (GCM) 10K type strain sequencing project: providing services to taxonomists for standard genome sequencing and annotation.</title>
        <authorList>
            <consortium name="The Broad Institute Genomics Platform"/>
            <consortium name="The Broad Institute Genome Sequencing Center for Infectious Disease"/>
            <person name="Wu L."/>
            <person name="Ma J."/>
        </authorList>
    </citation>
    <scope>NUCLEOTIDE SEQUENCE [LARGE SCALE GENOMIC DNA]</scope>
    <source>
        <strain evidence="2">KCTC 23707</strain>
    </source>
</reference>
<evidence type="ECO:0000313" key="1">
    <source>
        <dbReference type="EMBL" id="MFD2258158.1"/>
    </source>
</evidence>
<sequence length="400" mass="45167">MSNGQLSLTDVSDGLGVNLFQSLFTWRPSENKTSSENFLTEAFVYCLRINQRFCQAWLSELIGTAVDVSDLTIVTRASHRDEDQAAVVYPDIDIQGRLTSGERFKLLVEVKWNAPYDPEQLRKYSRLLSGPKACLVFISPQARDCRRAAQDAVLLGSNFKSLRWDQVHRKLALFASDCRMTRELVEFMDFQGLGASSPISEQMLFHYLQSRDFLPRLLHYTRKLHNEYDWDFLPAFYHSRNCQEVRDVYGRIGISFRPRGWNGAISVGFLYSTFDHKVPFADGSNAGVDVVLRIECAPRAPHRAIAEAAVRHVADEARKAGGIIRIAGDPENGNAHTLLLAQRSLSDFLKFSTESEQLDQIYQQIRAWAESLFADGSLGEALAFLVEPEPKDHTPANTAE</sequence>